<keyword evidence="4 7" id="KW-1133">Transmembrane helix</keyword>
<dbReference type="PANTHER" id="PTHR30619">
    <property type="entry name" value="DNA INTERNALIZATION/COMPETENCE PROTEIN COMEC/REC2"/>
    <property type="match status" value="1"/>
</dbReference>
<dbReference type="InterPro" id="IPR035681">
    <property type="entry name" value="ComA-like_MBL"/>
</dbReference>
<accession>A0ABN3NPR0</accession>
<evidence type="ECO:0000256" key="1">
    <source>
        <dbReference type="ARBA" id="ARBA00004651"/>
    </source>
</evidence>
<dbReference type="Proteomes" id="UP001499978">
    <property type="component" value="Unassembled WGS sequence"/>
</dbReference>
<evidence type="ECO:0000256" key="5">
    <source>
        <dbReference type="ARBA" id="ARBA00023136"/>
    </source>
</evidence>
<protein>
    <submittedName>
        <fullName evidence="9">ComEC/Rec2 family competence protein</fullName>
    </submittedName>
</protein>
<feature type="transmembrane region" description="Helical" evidence="7">
    <location>
        <begin position="368"/>
        <end position="386"/>
    </location>
</feature>
<feature type="transmembrane region" description="Helical" evidence="7">
    <location>
        <begin position="43"/>
        <end position="65"/>
    </location>
</feature>
<feature type="transmembrane region" description="Helical" evidence="7">
    <location>
        <begin position="519"/>
        <end position="539"/>
    </location>
</feature>
<dbReference type="Gene3D" id="3.60.15.10">
    <property type="entry name" value="Ribonuclease Z/Hydroxyacylglutathione hydrolase-like"/>
    <property type="match status" value="1"/>
</dbReference>
<dbReference type="InterPro" id="IPR001279">
    <property type="entry name" value="Metallo-B-lactamas"/>
</dbReference>
<feature type="transmembrane region" description="Helical" evidence="7">
    <location>
        <begin position="494"/>
        <end position="512"/>
    </location>
</feature>
<gene>
    <name evidence="9" type="ORF">GCM10010201_29760</name>
</gene>
<feature type="transmembrane region" description="Helical" evidence="7">
    <location>
        <begin position="86"/>
        <end position="107"/>
    </location>
</feature>
<sequence>MSPSQSPPDVAQPRRSDLRLAAFAVGVWLAALAALALPARGAAVGLGALGVGWLVIVAVAHPAGAASLGRAVTTPFTPAMRAPARVATVALIGALAGAGSALFALAVRDAAPVSDLARERAVVEAEVVVRDDPRPLGVSGGGPARWLVPAETIVLTTGGRRIVATAKVVVLATGPGWARLLPGQRVRVVARAGPPRGVNVTALSLTATEPPTVLGRPPWLQRAAGALRDGLQHACRDLPAEPGGLLPGLTVGDTSRLDAAVAADFRTTGMTHLVAVSGGNIVIVVGAVVLLARWARVGRRTAAVLGGIALVGFIILARPSPSVVRAGVMAAIGLLALGGGRPRAAVPALAATVALLVLYDPALAADPGFALSAMATGGLLLFAPGWRDGLRSRGVPAGLAEAIAIPAAAQLACGPVIAALSATVSPVAVVANLLAGPAVAPVTILGVLAAVVSPLSPALAEGLAWLGQWPARWLVAVARFGADAPFAELPWPGGVGGGLLLAAVTVLMLLALRRRAFRTVAATVAAATMIGAAPVRMFASGWPPTGWLAVACDVGQGDAAVLAAGPGSAVVIDAGPEPAAVDRCLRRLGVRRVPLLVVSHFHADHIGGVAGVLRGRQVGAVVTGELRDPAAGYHHVARVAGGIPVAAARAGWVTQVGQVRLVVLGPAAPLRATRSDPNNNSLAVRAVVGGVSFLFVGDAEQEQQQELVSAGLARPADVLKLAHHGSAYQSAEFLDAVRPSVALVSVGRHNRYGHPNPGVLGHLRRNGGRVVRTDLAGDIAVVADGSRIAVAVAGQAPGGAPTARRRRLSRRTGTVRPLGGDPLTPRSVAADPRR</sequence>
<evidence type="ECO:0000256" key="2">
    <source>
        <dbReference type="ARBA" id="ARBA00022475"/>
    </source>
</evidence>
<proteinExistence type="predicted"/>
<evidence type="ECO:0000259" key="8">
    <source>
        <dbReference type="SMART" id="SM00849"/>
    </source>
</evidence>
<dbReference type="PANTHER" id="PTHR30619:SF1">
    <property type="entry name" value="RECOMBINATION PROTEIN 2"/>
    <property type="match status" value="1"/>
</dbReference>
<comment type="subcellular location">
    <subcellularLocation>
        <location evidence="1">Cell membrane</location>
        <topology evidence="1">Multi-pass membrane protein</topology>
    </subcellularLocation>
</comment>
<feature type="transmembrane region" description="Helical" evidence="7">
    <location>
        <begin position="273"/>
        <end position="294"/>
    </location>
</feature>
<feature type="transmembrane region" description="Helical" evidence="7">
    <location>
        <begin position="344"/>
        <end position="362"/>
    </location>
</feature>
<keyword evidence="5 7" id="KW-0472">Membrane</keyword>
<dbReference type="InterPro" id="IPR052159">
    <property type="entry name" value="Competence_DNA_uptake"/>
</dbReference>
<dbReference type="InterPro" id="IPR004477">
    <property type="entry name" value="ComEC_N"/>
</dbReference>
<dbReference type="Pfam" id="PF00753">
    <property type="entry name" value="Lactamase_B"/>
    <property type="match status" value="1"/>
</dbReference>
<comment type="caution">
    <text evidence="9">The sequence shown here is derived from an EMBL/GenBank/DDBJ whole genome shotgun (WGS) entry which is preliminary data.</text>
</comment>
<dbReference type="EMBL" id="BAAARY010000015">
    <property type="protein sequence ID" value="GAA2528714.1"/>
    <property type="molecule type" value="Genomic_DNA"/>
</dbReference>
<dbReference type="SUPFAM" id="SSF56281">
    <property type="entry name" value="Metallo-hydrolase/oxidoreductase"/>
    <property type="match status" value="1"/>
</dbReference>
<feature type="region of interest" description="Disordered" evidence="6">
    <location>
        <begin position="794"/>
        <end position="834"/>
    </location>
</feature>
<evidence type="ECO:0000313" key="10">
    <source>
        <dbReference type="Proteomes" id="UP001499978"/>
    </source>
</evidence>
<dbReference type="RefSeq" id="WP_344173480.1">
    <property type="nucleotide sequence ID" value="NZ_BAAARY010000015.1"/>
</dbReference>
<organism evidence="9 10">
    <name type="scientific">Pilimelia columellifera subsp. columellifera</name>
    <dbReference type="NCBI Taxonomy" id="706583"/>
    <lineage>
        <taxon>Bacteria</taxon>
        <taxon>Bacillati</taxon>
        <taxon>Actinomycetota</taxon>
        <taxon>Actinomycetes</taxon>
        <taxon>Micromonosporales</taxon>
        <taxon>Micromonosporaceae</taxon>
        <taxon>Pilimelia</taxon>
    </lineage>
</organism>
<dbReference type="CDD" id="cd07731">
    <property type="entry name" value="ComA-like_MBL-fold"/>
    <property type="match status" value="1"/>
</dbReference>
<evidence type="ECO:0000256" key="7">
    <source>
        <dbReference type="SAM" id="Phobius"/>
    </source>
</evidence>
<dbReference type="SMART" id="SM00849">
    <property type="entry name" value="Lactamase_B"/>
    <property type="match status" value="1"/>
</dbReference>
<evidence type="ECO:0000256" key="6">
    <source>
        <dbReference type="SAM" id="MobiDB-lite"/>
    </source>
</evidence>
<feature type="transmembrane region" description="Helical" evidence="7">
    <location>
        <begin position="398"/>
        <end position="421"/>
    </location>
</feature>
<keyword evidence="3 7" id="KW-0812">Transmembrane</keyword>
<feature type="transmembrane region" description="Helical" evidence="7">
    <location>
        <begin position="20"/>
        <end position="37"/>
    </location>
</feature>
<dbReference type="InterPro" id="IPR036866">
    <property type="entry name" value="RibonucZ/Hydroxyglut_hydro"/>
</dbReference>
<reference evidence="9 10" key="1">
    <citation type="journal article" date="2019" name="Int. J. Syst. Evol. Microbiol.">
        <title>The Global Catalogue of Microorganisms (GCM) 10K type strain sequencing project: providing services to taxonomists for standard genome sequencing and annotation.</title>
        <authorList>
            <consortium name="The Broad Institute Genomics Platform"/>
            <consortium name="The Broad Institute Genome Sequencing Center for Infectious Disease"/>
            <person name="Wu L."/>
            <person name="Ma J."/>
        </authorList>
    </citation>
    <scope>NUCLEOTIDE SEQUENCE [LARGE SCALE GENOMIC DNA]</scope>
    <source>
        <strain evidence="9 10">JCM 3367</strain>
    </source>
</reference>
<evidence type="ECO:0000256" key="4">
    <source>
        <dbReference type="ARBA" id="ARBA00022989"/>
    </source>
</evidence>
<feature type="transmembrane region" description="Helical" evidence="7">
    <location>
        <begin position="323"/>
        <end position="339"/>
    </location>
</feature>
<feature type="domain" description="Metallo-beta-lactamase" evidence="8">
    <location>
        <begin position="557"/>
        <end position="748"/>
    </location>
</feature>
<feature type="transmembrane region" description="Helical" evidence="7">
    <location>
        <begin position="427"/>
        <end position="451"/>
    </location>
</feature>
<evidence type="ECO:0000313" key="9">
    <source>
        <dbReference type="EMBL" id="GAA2528714.1"/>
    </source>
</evidence>
<feature type="transmembrane region" description="Helical" evidence="7">
    <location>
        <begin position="301"/>
        <end position="317"/>
    </location>
</feature>
<keyword evidence="10" id="KW-1185">Reference proteome</keyword>
<name>A0ABN3NPR0_9ACTN</name>
<dbReference type="Pfam" id="PF03772">
    <property type="entry name" value="Competence"/>
    <property type="match status" value="1"/>
</dbReference>
<evidence type="ECO:0000256" key="3">
    <source>
        <dbReference type="ARBA" id="ARBA00022692"/>
    </source>
</evidence>
<keyword evidence="2" id="KW-1003">Cell membrane</keyword>
<dbReference type="NCBIfam" id="TIGR00360">
    <property type="entry name" value="ComEC_N-term"/>
    <property type="match status" value="1"/>
</dbReference>